<dbReference type="RefSeq" id="WP_006727643.1">
    <property type="nucleotide sequence ID" value="NZ_ALJF01000013.1"/>
</dbReference>
<keyword evidence="1" id="KW-0812">Transmembrane</keyword>
<feature type="transmembrane region" description="Helical" evidence="1">
    <location>
        <begin position="243"/>
        <end position="264"/>
    </location>
</feature>
<protein>
    <recommendedName>
        <fullName evidence="4">Transmembrane protein</fullName>
    </recommendedName>
</protein>
<dbReference type="EMBL" id="ALJF01000013">
    <property type="protein sequence ID" value="EKF58568.1"/>
    <property type="molecule type" value="Genomic_DNA"/>
</dbReference>
<dbReference type="STRING" id="1156935.QWE_18248"/>
<feature type="transmembrane region" description="Helical" evidence="1">
    <location>
        <begin position="96"/>
        <end position="114"/>
    </location>
</feature>
<evidence type="ECO:0000313" key="2">
    <source>
        <dbReference type="EMBL" id="EKF58568.1"/>
    </source>
</evidence>
<organism evidence="2 3">
    <name type="scientific">Agrobacterium albertimagni AOL15</name>
    <dbReference type="NCBI Taxonomy" id="1156935"/>
    <lineage>
        <taxon>Bacteria</taxon>
        <taxon>Pseudomonadati</taxon>
        <taxon>Pseudomonadota</taxon>
        <taxon>Alphaproteobacteria</taxon>
        <taxon>Hyphomicrobiales</taxon>
        <taxon>Rhizobiaceae</taxon>
        <taxon>Rhizobium/Agrobacterium group</taxon>
        <taxon>Agrobacterium</taxon>
    </lineage>
</organism>
<dbReference type="PATRIC" id="fig|1156935.5.peg.3715"/>
<reference evidence="2 3" key="1">
    <citation type="journal article" date="2012" name="J. Bacteriol.">
        <title>Draft Genome Sequence of Agrobacterium albertimagni Strain AOL15.</title>
        <authorList>
            <person name="Trimble W.L."/>
            <person name="Phung le T."/>
            <person name="Meyer F."/>
            <person name="Gilbert J.A."/>
            <person name="Silver S."/>
        </authorList>
    </citation>
    <scope>NUCLEOTIDE SEQUENCE [LARGE SCALE GENOMIC DNA]</scope>
    <source>
        <strain evidence="2 3">AOL15</strain>
    </source>
</reference>
<evidence type="ECO:0008006" key="4">
    <source>
        <dbReference type="Google" id="ProtNLM"/>
    </source>
</evidence>
<sequence length="326" mass="37814">MLDRGQKNPSLIDKLQKILARNSFAFRRRVARLGFRYRRDRYFRKRHPVLWLTPSQLLEMDLEHYEAETDAHSLSLTTLERLRTYRDAIEEKMKRARQISLLMFAALVSNYFAIDSDLSFAFGIQAKFAGFREVFLVALSFIGVFIAILENNVYTLNSYMKFIIGRLPEEVRQMHIAAHFFSENMSRYTPVNLPRISQTPINSNLSLIPFLFGLFLLLTALLIYGGMYFLIARDIWQNGNLESWSKVSVAVAVTNAVLGIIYVVTTRAPLPYRDFRKLDDIEFMKAVAPSQLEKLLNEMNSDIIADFNRMVEKGYMKADEDLYGKL</sequence>
<feature type="transmembrane region" description="Helical" evidence="1">
    <location>
        <begin position="205"/>
        <end position="231"/>
    </location>
</feature>
<dbReference type="AlphaFoldDB" id="K2PCG1"/>
<dbReference type="Proteomes" id="UP000007123">
    <property type="component" value="Unassembled WGS sequence"/>
</dbReference>
<feature type="transmembrane region" description="Helical" evidence="1">
    <location>
        <begin position="134"/>
        <end position="154"/>
    </location>
</feature>
<proteinExistence type="predicted"/>
<keyword evidence="3" id="KW-1185">Reference proteome</keyword>
<accession>K2PCG1</accession>
<keyword evidence="1" id="KW-0472">Membrane</keyword>
<name>K2PCG1_9HYPH</name>
<evidence type="ECO:0000313" key="3">
    <source>
        <dbReference type="Proteomes" id="UP000007123"/>
    </source>
</evidence>
<keyword evidence="1" id="KW-1133">Transmembrane helix</keyword>
<evidence type="ECO:0000256" key="1">
    <source>
        <dbReference type="SAM" id="Phobius"/>
    </source>
</evidence>
<comment type="caution">
    <text evidence="2">The sequence shown here is derived from an EMBL/GenBank/DDBJ whole genome shotgun (WGS) entry which is preliminary data.</text>
</comment>
<gene>
    <name evidence="2" type="ORF">QWE_18248</name>
</gene>